<dbReference type="InterPro" id="IPR005146">
    <property type="entry name" value="B3/B4_tRNA-bd"/>
</dbReference>
<proteinExistence type="predicted"/>
<feature type="domain" description="B3/B4 tRNA-binding" evidence="1">
    <location>
        <begin position="60"/>
        <end position="215"/>
    </location>
</feature>
<gene>
    <name evidence="2" type="ORF">B9Q03_14585</name>
</gene>
<evidence type="ECO:0000259" key="1">
    <source>
        <dbReference type="SMART" id="SM00873"/>
    </source>
</evidence>
<accession>A0A2R6A712</accession>
<dbReference type="Pfam" id="PF03483">
    <property type="entry name" value="B3_4"/>
    <property type="match status" value="1"/>
</dbReference>
<dbReference type="Gene3D" id="3.50.40.10">
    <property type="entry name" value="Phenylalanyl-trna Synthetase, Chain B, domain 3"/>
    <property type="match status" value="1"/>
</dbReference>
<reference evidence="2 3" key="1">
    <citation type="submission" date="2017-04" db="EMBL/GenBank/DDBJ databases">
        <title>Novel microbial lineages endemic to geothermal iron-oxide mats fill important gaps in the evolutionary history of Archaea.</title>
        <authorList>
            <person name="Jay Z.J."/>
            <person name="Beam J.P."/>
            <person name="Dlakic M."/>
            <person name="Rusch D.B."/>
            <person name="Kozubal M.A."/>
            <person name="Inskeep W.P."/>
        </authorList>
    </citation>
    <scope>NUCLEOTIDE SEQUENCE [LARGE SCALE GENOMIC DNA]</scope>
    <source>
        <strain evidence="2">OSP_D</strain>
    </source>
</reference>
<dbReference type="PANTHER" id="PTHR39209">
    <property type="match status" value="1"/>
</dbReference>
<dbReference type="GO" id="GO:0003723">
    <property type="term" value="F:RNA binding"/>
    <property type="evidence" value="ECO:0007669"/>
    <property type="project" value="InterPro"/>
</dbReference>
<dbReference type="PANTHER" id="PTHR39209:SF2">
    <property type="entry name" value="CYTOPLASMIC PROTEIN"/>
    <property type="match status" value="1"/>
</dbReference>
<dbReference type="SMART" id="SM00873">
    <property type="entry name" value="B3_4"/>
    <property type="match status" value="1"/>
</dbReference>
<sequence>MRVLITISDSLKRLGVYVVYCVVDGVTVVESGDVFTSELGELEEIIRCEGDTKANPVAQAYRKFYWSIGLDPTKIRPAGEALRRRVLNGGRLPKINSVVDAGNYVSAKTLVPIGLYDTLTLSGSLMLKHSEGGELFLAIGSNVEETLPPGVPILIDCAEPKHALHLFPHRDSQRTKITNQTKSVLVVGAGVEGVDPAIVQRAVKSTIEVMVKYSGGVPSSIMVA</sequence>
<name>A0A2R6A712_9ARCH</name>
<dbReference type="Proteomes" id="UP000240322">
    <property type="component" value="Unassembled WGS sequence"/>
</dbReference>
<evidence type="ECO:0000313" key="2">
    <source>
        <dbReference type="EMBL" id="PSN82128.1"/>
    </source>
</evidence>
<dbReference type="InterPro" id="IPR020825">
    <property type="entry name" value="Phe-tRNA_synthase-like_B3/B4"/>
</dbReference>
<evidence type="ECO:0000313" key="3">
    <source>
        <dbReference type="Proteomes" id="UP000240322"/>
    </source>
</evidence>
<dbReference type="AlphaFoldDB" id="A0A2R6A712"/>
<comment type="caution">
    <text evidence="2">The sequence shown here is derived from an EMBL/GenBank/DDBJ whole genome shotgun (WGS) entry which is preliminary data.</text>
</comment>
<dbReference type="GO" id="GO:0004826">
    <property type="term" value="F:phenylalanine-tRNA ligase activity"/>
    <property type="evidence" value="ECO:0007669"/>
    <property type="project" value="InterPro"/>
</dbReference>
<dbReference type="EMBL" id="NEXE01000386">
    <property type="protein sequence ID" value="PSN82128.1"/>
    <property type="molecule type" value="Genomic_DNA"/>
</dbReference>
<dbReference type="SUPFAM" id="SSF56037">
    <property type="entry name" value="PheT/TilS domain"/>
    <property type="match status" value="1"/>
</dbReference>
<protein>
    <recommendedName>
        <fullName evidence="1">B3/B4 tRNA-binding domain-containing protein</fullName>
    </recommendedName>
</protein>
<organism evidence="2 3">
    <name type="scientific">Candidatus Marsarchaeota G2 archaeon OSP_D</name>
    <dbReference type="NCBI Taxonomy" id="1978157"/>
    <lineage>
        <taxon>Archaea</taxon>
        <taxon>Candidatus Marsarchaeota</taxon>
        <taxon>Candidatus Marsarchaeota group 2</taxon>
    </lineage>
</organism>